<dbReference type="Pfam" id="PF09580">
    <property type="entry name" value="Spore_YhcN_YlaJ"/>
    <property type="match status" value="1"/>
</dbReference>
<feature type="signal peptide" evidence="2">
    <location>
        <begin position="1"/>
        <end position="28"/>
    </location>
</feature>
<dbReference type="NCBIfam" id="TIGR02898">
    <property type="entry name" value="spore_YhcN_YlaJ"/>
    <property type="match status" value="1"/>
</dbReference>
<feature type="chain" id="PRO_5040837109" evidence="2">
    <location>
        <begin position="29"/>
        <end position="212"/>
    </location>
</feature>
<gene>
    <name evidence="3" type="ORF">LCY76_09705</name>
</gene>
<evidence type="ECO:0000256" key="1">
    <source>
        <dbReference type="SAM" id="MobiDB-lite"/>
    </source>
</evidence>
<name>A0A9X2BCE3_9BACL</name>
<feature type="compositionally biased region" description="Basic and acidic residues" evidence="1">
    <location>
        <begin position="196"/>
        <end position="212"/>
    </location>
</feature>
<keyword evidence="4" id="KW-1185">Reference proteome</keyword>
<feature type="compositionally biased region" description="Polar residues" evidence="1">
    <location>
        <begin position="174"/>
        <end position="183"/>
    </location>
</feature>
<dbReference type="InterPro" id="IPR014247">
    <property type="entry name" value="Spore_lipoprot_YhcN/YlaJ"/>
</dbReference>
<sequence length="212" mass="23248">MKVLKTLRIIAVMSSLLLLFACNSNKSAEQTDKTTPRLTKVNQTANNGQKQGPRNSQQVSRHLVGLITGIPGVEDATAVVLGRYAVVGIDVDSKLDASRTGTIKYSVAEALKKDPYGANAVVTADPDTVQRLREMGKQIRQGHPVGGIIRELSAIVGRLMPQVPNNMDSRKPSPTETNNSQLSDNEKRNLKNQQQKQEKATKNQQQKLKETH</sequence>
<keyword evidence="2" id="KW-0732">Signal</keyword>
<accession>A0A9X2BCE3</accession>
<evidence type="ECO:0000256" key="2">
    <source>
        <dbReference type="SAM" id="SignalP"/>
    </source>
</evidence>
<dbReference type="Proteomes" id="UP001139011">
    <property type="component" value="Unassembled WGS sequence"/>
</dbReference>
<dbReference type="AlphaFoldDB" id="A0A9X2BCE3"/>
<dbReference type="EMBL" id="JAIWJX010000002">
    <property type="protein sequence ID" value="MCK6256869.1"/>
    <property type="molecule type" value="Genomic_DNA"/>
</dbReference>
<proteinExistence type="predicted"/>
<organism evidence="3 4">
    <name type="scientific">Fictibacillus marinisediminis</name>
    <dbReference type="NCBI Taxonomy" id="2878389"/>
    <lineage>
        <taxon>Bacteria</taxon>
        <taxon>Bacillati</taxon>
        <taxon>Bacillota</taxon>
        <taxon>Bacilli</taxon>
        <taxon>Bacillales</taxon>
        <taxon>Fictibacillaceae</taxon>
        <taxon>Fictibacillus</taxon>
    </lineage>
</organism>
<evidence type="ECO:0000313" key="4">
    <source>
        <dbReference type="Proteomes" id="UP001139011"/>
    </source>
</evidence>
<reference evidence="3" key="1">
    <citation type="submission" date="2021-09" db="EMBL/GenBank/DDBJ databases">
        <title>Genome analysis of Fictibacillus sp. KIGAM418 isolated from marine sediment.</title>
        <authorList>
            <person name="Seo M.-J."/>
            <person name="Cho E.-S."/>
            <person name="Hwang C.Y."/>
        </authorList>
    </citation>
    <scope>NUCLEOTIDE SEQUENCE</scope>
    <source>
        <strain evidence="3">KIGAM418</strain>
    </source>
</reference>
<dbReference type="InterPro" id="IPR019076">
    <property type="entry name" value="Spore_lipoprot_YhcN/YlaJ-like"/>
</dbReference>
<evidence type="ECO:0000313" key="3">
    <source>
        <dbReference type="EMBL" id="MCK6256869.1"/>
    </source>
</evidence>
<dbReference type="GO" id="GO:0030435">
    <property type="term" value="P:sporulation resulting in formation of a cellular spore"/>
    <property type="evidence" value="ECO:0007669"/>
    <property type="project" value="InterPro"/>
</dbReference>
<keyword evidence="3" id="KW-0449">Lipoprotein</keyword>
<dbReference type="PROSITE" id="PS51257">
    <property type="entry name" value="PROKAR_LIPOPROTEIN"/>
    <property type="match status" value="1"/>
</dbReference>
<comment type="caution">
    <text evidence="3">The sequence shown here is derived from an EMBL/GenBank/DDBJ whole genome shotgun (WGS) entry which is preliminary data.</text>
</comment>
<protein>
    <submittedName>
        <fullName evidence="3">YhcN/YlaJ family sporulation lipoprotein</fullName>
    </submittedName>
</protein>
<feature type="region of interest" description="Disordered" evidence="1">
    <location>
        <begin position="162"/>
        <end position="212"/>
    </location>
</feature>